<organism evidence="1 2">
    <name type="scientific">Fonsecaea pedrosoi CBS 271.37</name>
    <dbReference type="NCBI Taxonomy" id="1442368"/>
    <lineage>
        <taxon>Eukaryota</taxon>
        <taxon>Fungi</taxon>
        <taxon>Dikarya</taxon>
        <taxon>Ascomycota</taxon>
        <taxon>Pezizomycotina</taxon>
        <taxon>Eurotiomycetes</taxon>
        <taxon>Chaetothyriomycetidae</taxon>
        <taxon>Chaetothyriales</taxon>
        <taxon>Herpotrichiellaceae</taxon>
        <taxon>Fonsecaea</taxon>
    </lineage>
</organism>
<evidence type="ECO:0000313" key="2">
    <source>
        <dbReference type="Proteomes" id="UP000053029"/>
    </source>
</evidence>
<gene>
    <name evidence="1" type="ORF">Z517_07017</name>
</gene>
<dbReference type="VEuPathDB" id="FungiDB:Z517_07017"/>
<evidence type="ECO:0000313" key="1">
    <source>
        <dbReference type="EMBL" id="KIW80402.1"/>
    </source>
</evidence>
<sequence length="230" mass="26345">MAASMETEMAVSTVKEEDYELLPGIEQYEPPSSALLAQTTFVSVSVKLDPALFVDFDAIQGHLDRLCVLADLVRAAHTTIDQHEARIQHGLSELWDDNQDIRRRGLRGGTARKQRKITGKYVRIATVMDRELADRRLEVEKTDYLGRNRVVGLRGLRDMFEDAFLFLRDQQHKCEDILRCADILMYGVTTPHMLTHLATVDQVFTAENWAQIEDIESMLDTFDEEYDPNL</sequence>
<dbReference type="Proteomes" id="UP000053029">
    <property type="component" value="Unassembled WGS sequence"/>
</dbReference>
<dbReference type="EMBL" id="KN846972">
    <property type="protein sequence ID" value="KIW80402.1"/>
    <property type="molecule type" value="Genomic_DNA"/>
</dbReference>
<dbReference type="HOGENOM" id="CLU_1170547_0_0_1"/>
<proteinExistence type="predicted"/>
<name>A0A0D2F1B0_9EURO</name>
<dbReference type="OrthoDB" id="4146306at2759"/>
<protein>
    <submittedName>
        <fullName evidence="1">Unplaced genomic scaffold supercont1.4, whole genome shotgun sequence</fullName>
    </submittedName>
</protein>
<dbReference type="RefSeq" id="XP_013284210.1">
    <property type="nucleotide sequence ID" value="XM_013428756.1"/>
</dbReference>
<dbReference type="GeneID" id="25306507"/>
<dbReference type="AlphaFoldDB" id="A0A0D2F1B0"/>
<accession>A0A0D2F1B0</accession>
<reference evidence="1 2" key="1">
    <citation type="submission" date="2015-01" db="EMBL/GenBank/DDBJ databases">
        <title>The Genome Sequence of Fonsecaea pedrosoi CBS 271.37.</title>
        <authorList>
            <consortium name="The Broad Institute Genomics Platform"/>
            <person name="Cuomo C."/>
            <person name="de Hoog S."/>
            <person name="Gorbushina A."/>
            <person name="Stielow B."/>
            <person name="Teixiera M."/>
            <person name="Abouelleil A."/>
            <person name="Chapman S.B."/>
            <person name="Priest M."/>
            <person name="Young S.K."/>
            <person name="Wortman J."/>
            <person name="Nusbaum C."/>
            <person name="Birren B."/>
        </authorList>
    </citation>
    <scope>NUCLEOTIDE SEQUENCE [LARGE SCALE GENOMIC DNA]</scope>
    <source>
        <strain evidence="1 2">CBS 271.37</strain>
    </source>
</reference>
<keyword evidence="2" id="KW-1185">Reference proteome</keyword>
<dbReference type="STRING" id="1442368.A0A0D2F1B0"/>